<dbReference type="AlphaFoldDB" id="A0A1H1RYQ0"/>
<dbReference type="EMBL" id="LT629758">
    <property type="protein sequence ID" value="SDS40872.1"/>
    <property type="molecule type" value="Genomic_DNA"/>
</dbReference>
<dbReference type="OrthoDB" id="3987769at2"/>
<dbReference type="STRING" id="113562.SAMN04489716_0720"/>
<organism evidence="1 2">
    <name type="scientific">Actinoplanes derwentensis</name>
    <dbReference type="NCBI Taxonomy" id="113562"/>
    <lineage>
        <taxon>Bacteria</taxon>
        <taxon>Bacillati</taxon>
        <taxon>Actinomycetota</taxon>
        <taxon>Actinomycetes</taxon>
        <taxon>Micromonosporales</taxon>
        <taxon>Micromonosporaceae</taxon>
        <taxon>Actinoplanes</taxon>
    </lineage>
</organism>
<reference evidence="1 2" key="1">
    <citation type="submission" date="2016-10" db="EMBL/GenBank/DDBJ databases">
        <authorList>
            <person name="de Groot N.N."/>
        </authorList>
    </citation>
    <scope>NUCLEOTIDE SEQUENCE [LARGE SCALE GENOMIC DNA]</scope>
    <source>
        <strain evidence="1 2">DSM 43941</strain>
    </source>
</reference>
<evidence type="ECO:0000313" key="1">
    <source>
        <dbReference type="EMBL" id="SDS40872.1"/>
    </source>
</evidence>
<accession>A0A1H1RYQ0</accession>
<proteinExistence type="predicted"/>
<evidence type="ECO:0008006" key="3">
    <source>
        <dbReference type="Google" id="ProtNLM"/>
    </source>
</evidence>
<sequence>MPNEPAADGVIAALPDILAFVPGPGLMEIRRRFTSLAADALGRRVAAVIGRDSARGASLRVRLAALPSDGLLRLITVPETIHRVLWPELYDADELARFLRLAVEAEHARDGREHELTRPTWTARGDVMVGGANDAATLALNDFPPIVLGDPQRRRPTAVLAGDDDSLVPADALRHVAGQLLEVRRRMRDCGDEIWAFTREFTSTLVLRAGGGMGGSFGSSSPERYVGRSILWNPHDPEVTVEDLAEAVVHEAIHTVMDSADVLLTRATPAGVRWIVEPRLYDGVSRAASAWTGRELDVPTYVHACLVWYGLLCFWTRAMVSGAFDATTARRRIIRAGGPFMRRSALEPLRPFMSAVRPDVAALLEAIQERVAEEFAGLSAAAAAR</sequence>
<protein>
    <recommendedName>
        <fullName evidence="3">HEXXH motif-containing protein</fullName>
    </recommendedName>
</protein>
<dbReference type="RefSeq" id="WP_092541533.1">
    <property type="nucleotide sequence ID" value="NZ_BOMJ01000016.1"/>
</dbReference>
<dbReference type="Proteomes" id="UP000198688">
    <property type="component" value="Chromosome I"/>
</dbReference>
<evidence type="ECO:0000313" key="2">
    <source>
        <dbReference type="Proteomes" id="UP000198688"/>
    </source>
</evidence>
<name>A0A1H1RYQ0_9ACTN</name>
<keyword evidence="2" id="KW-1185">Reference proteome</keyword>
<gene>
    <name evidence="1" type="ORF">SAMN04489716_0720</name>
</gene>